<organism evidence="2">
    <name type="scientific">freshwater metagenome</name>
    <dbReference type="NCBI Taxonomy" id="449393"/>
    <lineage>
        <taxon>unclassified sequences</taxon>
        <taxon>metagenomes</taxon>
        <taxon>ecological metagenomes</taxon>
    </lineage>
</organism>
<dbReference type="GO" id="GO:0016747">
    <property type="term" value="F:acyltransferase activity, transferring groups other than amino-acyl groups"/>
    <property type="evidence" value="ECO:0007669"/>
    <property type="project" value="InterPro"/>
</dbReference>
<dbReference type="InterPro" id="IPR016181">
    <property type="entry name" value="Acyl_CoA_acyltransferase"/>
</dbReference>
<dbReference type="InterPro" id="IPR038740">
    <property type="entry name" value="BioF2-like_GNAT_dom"/>
</dbReference>
<dbReference type="PROSITE" id="PS51186">
    <property type="entry name" value="GNAT"/>
    <property type="match status" value="1"/>
</dbReference>
<dbReference type="PANTHER" id="PTHR41700:SF1">
    <property type="entry name" value="N-ACETYLTRANSFERASE DOMAIN-CONTAINING PROTEIN"/>
    <property type="match status" value="1"/>
</dbReference>
<dbReference type="SUPFAM" id="SSF55729">
    <property type="entry name" value="Acyl-CoA N-acyltransferases (Nat)"/>
    <property type="match status" value="1"/>
</dbReference>
<proteinExistence type="predicted"/>
<dbReference type="InterPro" id="IPR038764">
    <property type="entry name" value="GNAT_N_AcTrfase_prd"/>
</dbReference>
<reference evidence="2" key="1">
    <citation type="submission" date="2020-05" db="EMBL/GenBank/DDBJ databases">
        <authorList>
            <person name="Chiriac C."/>
            <person name="Salcher M."/>
            <person name="Ghai R."/>
            <person name="Kavagutti S V."/>
        </authorList>
    </citation>
    <scope>NUCLEOTIDE SEQUENCE</scope>
</reference>
<dbReference type="EMBL" id="CAEZTT010000055">
    <property type="protein sequence ID" value="CAB4576316.1"/>
    <property type="molecule type" value="Genomic_DNA"/>
</dbReference>
<dbReference type="CDD" id="cd04301">
    <property type="entry name" value="NAT_SF"/>
    <property type="match status" value="1"/>
</dbReference>
<protein>
    <submittedName>
        <fullName evidence="2">Unannotated protein</fullName>
    </submittedName>
</protein>
<evidence type="ECO:0000313" key="2">
    <source>
        <dbReference type="EMBL" id="CAB4576316.1"/>
    </source>
</evidence>
<dbReference type="InterPro" id="IPR000182">
    <property type="entry name" value="GNAT_dom"/>
</dbReference>
<accession>A0A6J6EKF9</accession>
<sequence length="250" mass="27422">MDWVNHWRDRSDQASAGLRVRQLSSGAELTQLRELFDLTWPSPSSQITQNFGTALLHSGAVLTGAYKDDQLVAGALAIVSNQAGTVGLHSHMAATHPDYRGHGYGAVVKYEQAAIAAAQGISTITWTFDPLVLRNAKLNILNLGVSVKKFVPDFYGQMEDAINANDLTDRLWCEWQLDQPRALQAPHQPMADADLIKVPIVKDIGVVKNLEPERARELRLEMRGALSAALDGSREIVGISINDEYLIGKL</sequence>
<evidence type="ECO:0000259" key="1">
    <source>
        <dbReference type="PROSITE" id="PS51186"/>
    </source>
</evidence>
<feature type="domain" description="N-acetyltransferase" evidence="1">
    <location>
        <begin position="18"/>
        <end position="163"/>
    </location>
</feature>
<name>A0A6J6EKF9_9ZZZZ</name>
<dbReference type="PANTHER" id="PTHR41700">
    <property type="entry name" value="GCN5-RELATED N-ACETYLTRANSFERASE"/>
    <property type="match status" value="1"/>
</dbReference>
<gene>
    <name evidence="2" type="ORF">UFOPK1726_00589</name>
</gene>
<dbReference type="AlphaFoldDB" id="A0A6J6EKF9"/>
<dbReference type="Pfam" id="PF13480">
    <property type="entry name" value="Acetyltransf_6"/>
    <property type="match status" value="1"/>
</dbReference>
<dbReference type="Gene3D" id="3.40.630.30">
    <property type="match status" value="1"/>
</dbReference>